<dbReference type="AlphaFoldDB" id="U9STZ7"/>
<reference evidence="1" key="1">
    <citation type="submission" date="2013-07" db="EMBL/GenBank/DDBJ databases">
        <title>The genome of an arbuscular mycorrhizal fungus provides insights into the evolution of the oldest plant symbiosis.</title>
        <authorList>
            <consortium name="DOE Joint Genome Institute"/>
            <person name="Tisserant E."/>
            <person name="Malbreil M."/>
            <person name="Kuo A."/>
            <person name="Kohler A."/>
            <person name="Symeonidi A."/>
            <person name="Balestrini R."/>
            <person name="Charron P."/>
            <person name="Duensing N."/>
            <person name="Frei-dit-Frey N."/>
            <person name="Gianinazzi-Pearson V."/>
            <person name="Gilbert B."/>
            <person name="Handa Y."/>
            <person name="Hijri M."/>
            <person name="Kaul R."/>
            <person name="Kawaguchi M."/>
            <person name="Krajinski F."/>
            <person name="Lammers P."/>
            <person name="Lapierre D."/>
            <person name="Masclaux F.G."/>
            <person name="Murat C."/>
            <person name="Morin E."/>
            <person name="Ndikumana S."/>
            <person name="Pagni M."/>
            <person name="Petitpierre D."/>
            <person name="Requena N."/>
            <person name="Rosikiewicz P."/>
            <person name="Riley R."/>
            <person name="Saito K."/>
            <person name="San Clemente H."/>
            <person name="Shapiro H."/>
            <person name="van Tuinen D."/>
            <person name="Becard G."/>
            <person name="Bonfante P."/>
            <person name="Paszkowski U."/>
            <person name="Shachar-Hill Y."/>
            <person name="Young J.P."/>
            <person name="Sanders I.R."/>
            <person name="Henrissat B."/>
            <person name="Rensing S.A."/>
            <person name="Grigoriev I.V."/>
            <person name="Corradi N."/>
            <person name="Roux C."/>
            <person name="Martin F."/>
        </authorList>
    </citation>
    <scope>NUCLEOTIDE SEQUENCE</scope>
    <source>
        <strain evidence="1">DAOM 197198</strain>
    </source>
</reference>
<organism evidence="1">
    <name type="scientific">Rhizophagus irregularis (strain DAOM 181602 / DAOM 197198 / MUCL 43194)</name>
    <name type="common">Arbuscular mycorrhizal fungus</name>
    <name type="synonym">Glomus intraradices</name>
    <dbReference type="NCBI Taxonomy" id="747089"/>
    <lineage>
        <taxon>Eukaryota</taxon>
        <taxon>Fungi</taxon>
        <taxon>Fungi incertae sedis</taxon>
        <taxon>Mucoromycota</taxon>
        <taxon>Glomeromycotina</taxon>
        <taxon>Glomeromycetes</taxon>
        <taxon>Glomerales</taxon>
        <taxon>Glomeraceae</taxon>
        <taxon>Rhizophagus</taxon>
    </lineage>
</organism>
<evidence type="ECO:0000313" key="1">
    <source>
        <dbReference type="EMBL" id="ERZ94610.1"/>
    </source>
</evidence>
<protein>
    <submittedName>
        <fullName evidence="1">Uncharacterized protein</fullName>
    </submittedName>
</protein>
<accession>U9STZ7</accession>
<name>U9STZ7_RHIID</name>
<gene>
    <name evidence="1" type="ORF">GLOINDRAFT_14439</name>
</gene>
<dbReference type="HOGENOM" id="CLU_3107644_0_0_1"/>
<sequence length="51" mass="5874">MPLTAVLETVLPLSPLQKVFKHRTGNKGWGNDIHYPEKSNKVNHLVELYLF</sequence>
<dbReference type="EMBL" id="KI301888">
    <property type="protein sequence ID" value="ERZ94610.1"/>
    <property type="molecule type" value="Genomic_DNA"/>
</dbReference>
<proteinExistence type="predicted"/>